<protein>
    <submittedName>
        <fullName evidence="2">Uncharacterized protein</fullName>
    </submittedName>
</protein>
<gene>
    <name evidence="2" type="ordered locus">VIT_15s0048g00110</name>
</gene>
<evidence type="ECO:0000313" key="2">
    <source>
        <dbReference type="EMBL" id="CCB61429.1"/>
    </source>
</evidence>
<dbReference type="HOGENOM" id="CLU_3110317_0_0_1"/>
<dbReference type="EMBL" id="FN596739">
    <property type="protein sequence ID" value="CCB61429.1"/>
    <property type="molecule type" value="Genomic_DNA"/>
</dbReference>
<feature type="compositionally biased region" description="Basic and acidic residues" evidence="1">
    <location>
        <begin position="1"/>
        <end position="11"/>
    </location>
</feature>
<evidence type="ECO:0000313" key="3">
    <source>
        <dbReference type="Proteomes" id="UP000009183"/>
    </source>
</evidence>
<feature type="region of interest" description="Disordered" evidence="1">
    <location>
        <begin position="1"/>
        <end position="51"/>
    </location>
</feature>
<name>F6I3B1_VITVI</name>
<feature type="compositionally biased region" description="Polar residues" evidence="1">
    <location>
        <begin position="12"/>
        <end position="28"/>
    </location>
</feature>
<dbReference type="Proteomes" id="UP000009183">
    <property type="component" value="Chromosome 15"/>
</dbReference>
<evidence type="ECO:0000256" key="1">
    <source>
        <dbReference type="SAM" id="MobiDB-lite"/>
    </source>
</evidence>
<dbReference type="PaxDb" id="29760-VIT_15s0048g00110.t01"/>
<accession>F6I3B1</accession>
<reference evidence="3" key="1">
    <citation type="journal article" date="2007" name="Nature">
        <title>The grapevine genome sequence suggests ancestral hexaploidization in major angiosperm phyla.</title>
        <authorList>
            <consortium name="The French-Italian Public Consortium for Grapevine Genome Characterization."/>
            <person name="Jaillon O."/>
            <person name="Aury J.-M."/>
            <person name="Noel B."/>
            <person name="Policriti A."/>
            <person name="Clepet C."/>
            <person name="Casagrande A."/>
            <person name="Choisne N."/>
            <person name="Aubourg S."/>
            <person name="Vitulo N."/>
            <person name="Jubin C."/>
            <person name="Vezzi A."/>
            <person name="Legeai F."/>
            <person name="Hugueney P."/>
            <person name="Dasilva C."/>
            <person name="Horner D."/>
            <person name="Mica E."/>
            <person name="Jublot D."/>
            <person name="Poulain J."/>
            <person name="Bruyere C."/>
            <person name="Billault A."/>
            <person name="Segurens B."/>
            <person name="Gouyvenoux M."/>
            <person name="Ugarte E."/>
            <person name="Cattonaro F."/>
            <person name="Anthouard V."/>
            <person name="Vico V."/>
            <person name="Del Fabbro C."/>
            <person name="Alaux M."/>
            <person name="Di Gaspero G."/>
            <person name="Dumas V."/>
            <person name="Felice N."/>
            <person name="Paillard S."/>
            <person name="Juman I."/>
            <person name="Moroldo M."/>
            <person name="Scalabrin S."/>
            <person name="Canaguier A."/>
            <person name="Le Clainche I."/>
            <person name="Malacrida G."/>
            <person name="Durand E."/>
            <person name="Pesole G."/>
            <person name="Laucou V."/>
            <person name="Chatelet P."/>
            <person name="Merdinoglu D."/>
            <person name="Delledonne M."/>
            <person name="Pezzotti M."/>
            <person name="Lecharny A."/>
            <person name="Scarpelli C."/>
            <person name="Artiguenave F."/>
            <person name="Pe M.E."/>
            <person name="Valle G."/>
            <person name="Morgante M."/>
            <person name="Caboche M."/>
            <person name="Adam-Blondon A.-F."/>
            <person name="Weissenbach J."/>
            <person name="Quetier F."/>
            <person name="Wincker P."/>
        </authorList>
    </citation>
    <scope>NUCLEOTIDE SEQUENCE [LARGE SCALE GENOMIC DNA]</scope>
    <source>
        <strain evidence="3">cv. Pinot noir / PN40024</strain>
    </source>
</reference>
<keyword evidence="3" id="KW-1185">Reference proteome</keyword>
<dbReference type="AlphaFoldDB" id="F6I3B1"/>
<organism evidence="2 3">
    <name type="scientific">Vitis vinifera</name>
    <name type="common">Grape</name>
    <dbReference type="NCBI Taxonomy" id="29760"/>
    <lineage>
        <taxon>Eukaryota</taxon>
        <taxon>Viridiplantae</taxon>
        <taxon>Streptophyta</taxon>
        <taxon>Embryophyta</taxon>
        <taxon>Tracheophyta</taxon>
        <taxon>Spermatophyta</taxon>
        <taxon>Magnoliopsida</taxon>
        <taxon>eudicotyledons</taxon>
        <taxon>Gunneridae</taxon>
        <taxon>Pentapetalae</taxon>
        <taxon>rosids</taxon>
        <taxon>Vitales</taxon>
        <taxon>Vitaceae</taxon>
        <taxon>Viteae</taxon>
        <taxon>Vitis</taxon>
    </lineage>
</organism>
<proteinExistence type="predicted"/>
<dbReference type="InParanoid" id="F6I3B1"/>
<sequence length="51" mass="5756">MTRDLYREDQQHTTLKGGSRKVQSQDVNNGDWRPTTKMGILPKPKSNGGNN</sequence>